<sequence length="297" mass="32327">MKTQVLLASLALPLLAIAGNQKPMSHPLDFVDRIFKDHDDKPDIPPEHFLSMLEANKLCGNESTVTLEAPGMGFLTFLDGRVYVRNSSDDGLHVPLEWTMALFRDDSQQFAVFTTDPFGKNYYLYNNGGHLTVTSVPDYAGRYSVRYTSNLKPSRIVPSSSERCVTVDRGDDKVYLLDNSPCTPFAFKKIEKSGMGRGSGGEPMDTTIPTKWYNPVDDSNPTCPSTLKKYMSKYKNGELNELMAMSPDEIHALGWPGNLGNFIMGLPLSIVGAAACGVACAAGSVHCGPCQGEGGII</sequence>
<evidence type="ECO:0000256" key="1">
    <source>
        <dbReference type="SAM" id="SignalP"/>
    </source>
</evidence>
<dbReference type="Proteomes" id="UP000319160">
    <property type="component" value="Unassembled WGS sequence"/>
</dbReference>
<proteinExistence type="predicted"/>
<evidence type="ECO:0000313" key="3">
    <source>
        <dbReference type="Proteomes" id="UP000319160"/>
    </source>
</evidence>
<dbReference type="OrthoDB" id="4631089at2759"/>
<organism evidence="2 3">
    <name type="scientific">Xylaria flabelliformis</name>
    <dbReference type="NCBI Taxonomy" id="2512241"/>
    <lineage>
        <taxon>Eukaryota</taxon>
        <taxon>Fungi</taxon>
        <taxon>Dikarya</taxon>
        <taxon>Ascomycota</taxon>
        <taxon>Pezizomycotina</taxon>
        <taxon>Sordariomycetes</taxon>
        <taxon>Xylariomycetidae</taxon>
        <taxon>Xylariales</taxon>
        <taxon>Xylariaceae</taxon>
        <taxon>Xylaria</taxon>
    </lineage>
</organism>
<evidence type="ECO:0000313" key="2">
    <source>
        <dbReference type="EMBL" id="TRX96492.1"/>
    </source>
</evidence>
<reference evidence="3" key="1">
    <citation type="submission" date="2019-06" db="EMBL/GenBank/DDBJ databases">
        <title>Draft genome sequence of the griseofulvin-producing fungus Xylaria cubensis strain G536.</title>
        <authorList>
            <person name="Mead M.E."/>
            <person name="Raja H.A."/>
            <person name="Steenwyk J.L."/>
            <person name="Knowles S.L."/>
            <person name="Oberlies N.H."/>
            <person name="Rokas A."/>
        </authorList>
    </citation>
    <scope>NUCLEOTIDE SEQUENCE [LARGE SCALE GENOMIC DNA]</scope>
    <source>
        <strain evidence="3">G536</strain>
    </source>
</reference>
<gene>
    <name evidence="2" type="ORF">FHL15_002764</name>
</gene>
<feature type="chain" id="PRO_5021840182" evidence="1">
    <location>
        <begin position="19"/>
        <end position="297"/>
    </location>
</feature>
<comment type="caution">
    <text evidence="2">The sequence shown here is derived from an EMBL/GenBank/DDBJ whole genome shotgun (WGS) entry which is preliminary data.</text>
</comment>
<feature type="signal peptide" evidence="1">
    <location>
        <begin position="1"/>
        <end position="18"/>
    </location>
</feature>
<dbReference type="AlphaFoldDB" id="A0A553I8I3"/>
<protein>
    <submittedName>
        <fullName evidence="2">Uncharacterized protein</fullName>
    </submittedName>
</protein>
<accession>A0A553I8I3</accession>
<keyword evidence="1" id="KW-0732">Signal</keyword>
<keyword evidence="3" id="KW-1185">Reference proteome</keyword>
<name>A0A553I8I3_9PEZI</name>
<dbReference type="EMBL" id="VFLP01000011">
    <property type="protein sequence ID" value="TRX96492.1"/>
    <property type="molecule type" value="Genomic_DNA"/>
</dbReference>